<dbReference type="PANTHER" id="PTHR33885">
    <property type="entry name" value="PHAGE SHOCK PROTEIN C"/>
    <property type="match status" value="1"/>
</dbReference>
<evidence type="ECO:0000256" key="3">
    <source>
        <dbReference type="ARBA" id="ARBA00022692"/>
    </source>
</evidence>
<dbReference type="PANTHER" id="PTHR33885:SF3">
    <property type="entry name" value="PHAGE SHOCK PROTEIN C"/>
    <property type="match status" value="1"/>
</dbReference>
<organism evidence="8 9">
    <name type="scientific">Pseudidiomarina sediminum</name>
    <dbReference type="NCBI Taxonomy" id="431675"/>
    <lineage>
        <taxon>Bacteria</taxon>
        <taxon>Pseudomonadati</taxon>
        <taxon>Pseudomonadota</taxon>
        <taxon>Gammaproteobacteria</taxon>
        <taxon>Alteromonadales</taxon>
        <taxon>Idiomarinaceae</taxon>
        <taxon>Pseudidiomarina</taxon>
    </lineage>
</organism>
<feature type="domain" description="Phage shock protein PspC N-terminal" evidence="7">
    <location>
        <begin position="11"/>
        <end position="68"/>
    </location>
</feature>
<keyword evidence="9" id="KW-1185">Reference proteome</keyword>
<dbReference type="STRING" id="1122124.GCA_000423165_01161"/>
<dbReference type="EMBL" id="PIQE01000001">
    <property type="protein sequence ID" value="RUO74003.1"/>
    <property type="molecule type" value="Genomic_DNA"/>
</dbReference>
<comment type="caution">
    <text evidence="8">The sequence shown here is derived from an EMBL/GenBank/DDBJ whole genome shotgun (WGS) entry which is preliminary data.</text>
</comment>
<name>A0A432Z7Z3_9GAMM</name>
<dbReference type="RefSeq" id="WP_026862132.1">
    <property type="nucleotide sequence ID" value="NZ_JAHVIQ010000001.1"/>
</dbReference>
<keyword evidence="3 6" id="KW-0812">Transmembrane</keyword>
<evidence type="ECO:0000256" key="6">
    <source>
        <dbReference type="SAM" id="Phobius"/>
    </source>
</evidence>
<dbReference type="AlphaFoldDB" id="A0A432Z7Z3"/>
<dbReference type="InterPro" id="IPR014320">
    <property type="entry name" value="Phageshock_PspC"/>
</dbReference>
<evidence type="ECO:0000256" key="5">
    <source>
        <dbReference type="ARBA" id="ARBA00023136"/>
    </source>
</evidence>
<evidence type="ECO:0000256" key="2">
    <source>
        <dbReference type="ARBA" id="ARBA00022475"/>
    </source>
</evidence>
<evidence type="ECO:0000313" key="8">
    <source>
        <dbReference type="EMBL" id="RUO74003.1"/>
    </source>
</evidence>
<feature type="transmembrane region" description="Helical" evidence="6">
    <location>
        <begin position="38"/>
        <end position="66"/>
    </location>
</feature>
<dbReference type="NCBIfam" id="TIGR02978">
    <property type="entry name" value="phageshock_pspC"/>
    <property type="match status" value="1"/>
</dbReference>
<keyword evidence="2" id="KW-1003">Cell membrane</keyword>
<dbReference type="Proteomes" id="UP000287022">
    <property type="component" value="Unassembled WGS sequence"/>
</dbReference>
<evidence type="ECO:0000259" key="7">
    <source>
        <dbReference type="Pfam" id="PF04024"/>
    </source>
</evidence>
<sequence length="133" mass="15421">MSYDQESKPRKQLLRDKENAKIAGVCAGIANYFNIESWLVRIILVTAVIFGHGFVLILYIAAWMIVDEKPHTKDAKEHKPVGLKTKIYQAGEPPRKAFHEIDDDFRELEDRLRAMEKYVTSNAYQVDRELKNL</sequence>
<accession>A0A432Z7Z3</accession>
<evidence type="ECO:0000256" key="4">
    <source>
        <dbReference type="ARBA" id="ARBA00022989"/>
    </source>
</evidence>
<gene>
    <name evidence="8" type="primary">pspC</name>
    <name evidence="8" type="ORF">CWI80_01170</name>
</gene>
<evidence type="ECO:0000313" key="9">
    <source>
        <dbReference type="Proteomes" id="UP000287022"/>
    </source>
</evidence>
<proteinExistence type="predicted"/>
<evidence type="ECO:0000256" key="1">
    <source>
        <dbReference type="ARBA" id="ARBA00004162"/>
    </source>
</evidence>
<dbReference type="InterPro" id="IPR007168">
    <property type="entry name" value="Phageshock_PspC_N"/>
</dbReference>
<protein>
    <submittedName>
        <fullName evidence="8">PspC domain-containing protein</fullName>
    </submittedName>
</protein>
<dbReference type="InterPro" id="IPR052027">
    <property type="entry name" value="PspC"/>
</dbReference>
<reference evidence="9" key="1">
    <citation type="journal article" date="2018" name="Front. Microbiol.">
        <title>Genome-Based Analysis Reveals the Taxonomy and Diversity of the Family Idiomarinaceae.</title>
        <authorList>
            <person name="Liu Y."/>
            <person name="Lai Q."/>
            <person name="Shao Z."/>
        </authorList>
    </citation>
    <scope>NUCLEOTIDE SEQUENCE [LARGE SCALE GENOMIC DNA]</scope>
    <source>
        <strain evidence="9">c121</strain>
    </source>
</reference>
<keyword evidence="5 6" id="KW-0472">Membrane</keyword>
<comment type="subcellular location">
    <subcellularLocation>
        <location evidence="1">Cell membrane</location>
        <topology evidence="1">Single-pass membrane protein</topology>
    </subcellularLocation>
</comment>
<keyword evidence="4 6" id="KW-1133">Transmembrane helix</keyword>
<dbReference type="GO" id="GO:0005886">
    <property type="term" value="C:plasma membrane"/>
    <property type="evidence" value="ECO:0007669"/>
    <property type="project" value="UniProtKB-SubCell"/>
</dbReference>
<dbReference type="Pfam" id="PF04024">
    <property type="entry name" value="PspC"/>
    <property type="match status" value="1"/>
</dbReference>